<feature type="compositionally biased region" description="Basic and acidic residues" evidence="1">
    <location>
        <begin position="15"/>
        <end position="42"/>
    </location>
</feature>
<feature type="compositionally biased region" description="Basic and acidic residues" evidence="1">
    <location>
        <begin position="114"/>
        <end position="135"/>
    </location>
</feature>
<feature type="region of interest" description="Disordered" evidence="1">
    <location>
        <begin position="63"/>
        <end position="191"/>
    </location>
</feature>
<proteinExistence type="predicted"/>
<name>A0AAE9W595_9SCHI</name>
<evidence type="ECO:0000313" key="2">
    <source>
        <dbReference type="EMBL" id="WBW70552.1"/>
    </source>
</evidence>
<dbReference type="AlphaFoldDB" id="A0AAE9W595"/>
<dbReference type="PANTHER" id="PTHR13582:SF0">
    <property type="entry name" value="M-PHASE PHOSPHOPROTEIN 6"/>
    <property type="match status" value="1"/>
</dbReference>
<evidence type="ECO:0000256" key="1">
    <source>
        <dbReference type="SAM" id="MobiDB-lite"/>
    </source>
</evidence>
<dbReference type="GO" id="GO:0000460">
    <property type="term" value="P:maturation of 5.8S rRNA"/>
    <property type="evidence" value="ECO:0007669"/>
    <property type="project" value="TreeGrafter"/>
</dbReference>
<dbReference type="Pfam" id="PF10175">
    <property type="entry name" value="MPP6"/>
    <property type="match status" value="1"/>
</dbReference>
<evidence type="ECO:0000313" key="3">
    <source>
        <dbReference type="Proteomes" id="UP001212411"/>
    </source>
</evidence>
<dbReference type="GeneID" id="80873698"/>
<gene>
    <name evidence="2" type="primary">mpp6</name>
    <name evidence="2" type="ORF">SOMG_00213</name>
</gene>
<dbReference type="Proteomes" id="UP001212411">
    <property type="component" value="Chromosome 1"/>
</dbReference>
<feature type="region of interest" description="Disordered" evidence="1">
    <location>
        <begin position="1"/>
        <end position="50"/>
    </location>
</feature>
<feature type="compositionally biased region" description="Acidic residues" evidence="1">
    <location>
        <begin position="102"/>
        <end position="112"/>
    </location>
</feature>
<sequence length="191" mass="21653">MSSKLMSMKFMQKARGIDPRQTEEELSKPIVTDEHWSLKKAPDAPSNKSACKFEYESSYGSLISESEDKGNTQETDGPAVAGRASFGLFNKELEGNKKESAENEENDEEQESDAPYKMEGLETTERERRNQERLSKMVRGKSSTQVKPKNDGHKKRKATDMDRDIISLDTEKSEATAKPKKKKNKSKKKKN</sequence>
<organism evidence="2 3">
    <name type="scientific">Schizosaccharomyces osmophilus</name>
    <dbReference type="NCBI Taxonomy" id="2545709"/>
    <lineage>
        <taxon>Eukaryota</taxon>
        <taxon>Fungi</taxon>
        <taxon>Dikarya</taxon>
        <taxon>Ascomycota</taxon>
        <taxon>Taphrinomycotina</taxon>
        <taxon>Schizosaccharomycetes</taxon>
        <taxon>Schizosaccharomycetales</taxon>
        <taxon>Schizosaccharomycetaceae</taxon>
        <taxon>Schizosaccharomyces</taxon>
    </lineage>
</organism>
<dbReference type="PANTHER" id="PTHR13582">
    <property type="entry name" value="M-PHASE PHOSPHOPROTEIN 6"/>
    <property type="match status" value="1"/>
</dbReference>
<keyword evidence="3" id="KW-1185">Reference proteome</keyword>
<protein>
    <submittedName>
        <fullName evidence="2">Nuclear exosome-associated RNA binding protein Mpp6</fullName>
    </submittedName>
</protein>
<accession>A0AAE9W595</accession>
<feature type="compositionally biased region" description="Basic and acidic residues" evidence="1">
    <location>
        <begin position="158"/>
        <end position="177"/>
    </location>
</feature>
<dbReference type="KEGG" id="som:SOMG_00213"/>
<feature type="compositionally biased region" description="Basic and acidic residues" evidence="1">
    <location>
        <begin position="91"/>
        <end position="101"/>
    </location>
</feature>
<dbReference type="InterPro" id="IPR019324">
    <property type="entry name" value="MPP6"/>
</dbReference>
<dbReference type="RefSeq" id="XP_056034795.1">
    <property type="nucleotide sequence ID" value="XM_056179009.1"/>
</dbReference>
<feature type="compositionally biased region" description="Basic residues" evidence="1">
    <location>
        <begin position="178"/>
        <end position="191"/>
    </location>
</feature>
<reference evidence="2 3" key="1">
    <citation type="journal article" date="2023" name="G3 (Bethesda)">
        <title>A high-quality reference genome for the fission yeast Schizosaccharomyces osmophilus.</title>
        <authorList>
            <person name="Jia G.S."/>
            <person name="Zhang W.C."/>
            <person name="Liang Y."/>
            <person name="Liu X.H."/>
            <person name="Rhind N."/>
            <person name="Pidoux A."/>
            <person name="Brysch-Herzberg M."/>
            <person name="Du L.L."/>
        </authorList>
    </citation>
    <scope>NUCLEOTIDE SEQUENCE [LARGE SCALE GENOMIC DNA]</scope>
    <source>
        <strain evidence="2 3">CBS 15793</strain>
    </source>
</reference>
<dbReference type="EMBL" id="CP115611">
    <property type="protein sequence ID" value="WBW70552.1"/>
    <property type="molecule type" value="Genomic_DNA"/>
</dbReference>